<keyword evidence="6" id="KW-1185">Reference proteome</keyword>
<dbReference type="GO" id="GO:0016791">
    <property type="term" value="F:phosphatase activity"/>
    <property type="evidence" value="ECO:0007669"/>
    <property type="project" value="TreeGrafter"/>
</dbReference>
<dbReference type="InterPro" id="IPR029016">
    <property type="entry name" value="GAF-like_dom_sf"/>
</dbReference>
<dbReference type="SUPFAM" id="SSF81606">
    <property type="entry name" value="PP2C-like"/>
    <property type="match status" value="1"/>
</dbReference>
<dbReference type="InterPro" id="IPR001932">
    <property type="entry name" value="PPM-type_phosphatase-like_dom"/>
</dbReference>
<proteinExistence type="predicted"/>
<feature type="region of interest" description="Disordered" evidence="2">
    <location>
        <begin position="66"/>
        <end position="102"/>
    </location>
</feature>
<dbReference type="SMART" id="SM00065">
    <property type="entry name" value="GAF"/>
    <property type="match status" value="1"/>
</dbReference>
<feature type="domain" description="GAF" evidence="3">
    <location>
        <begin position="28"/>
        <end position="219"/>
    </location>
</feature>
<dbReference type="AlphaFoldDB" id="A0A852ZT89"/>
<dbReference type="CDD" id="cd16936">
    <property type="entry name" value="HATPase_RsbW-like"/>
    <property type="match status" value="1"/>
</dbReference>
<feature type="compositionally biased region" description="Low complexity" evidence="2">
    <location>
        <begin position="76"/>
        <end position="95"/>
    </location>
</feature>
<dbReference type="InterPro" id="IPR003018">
    <property type="entry name" value="GAF"/>
</dbReference>
<keyword evidence="1" id="KW-0378">Hydrolase</keyword>
<dbReference type="SMART" id="SM00331">
    <property type="entry name" value="PP2C_SIG"/>
    <property type="match status" value="1"/>
</dbReference>
<evidence type="ECO:0000259" key="3">
    <source>
        <dbReference type="SMART" id="SM00065"/>
    </source>
</evidence>
<dbReference type="Gene3D" id="3.30.450.40">
    <property type="match status" value="1"/>
</dbReference>
<protein>
    <submittedName>
        <fullName evidence="5">GAF domain-containing protein/anti-sigma regulatory factor (Ser/Thr protein kinase)</fullName>
    </submittedName>
</protein>
<accession>A0A852ZT89</accession>
<dbReference type="Pfam" id="PF07228">
    <property type="entry name" value="SpoIIE"/>
    <property type="match status" value="1"/>
</dbReference>
<gene>
    <name evidence="5" type="ORF">FHU37_001998</name>
</gene>
<feature type="domain" description="PPM-type phosphatase" evidence="4">
    <location>
        <begin position="240"/>
        <end position="489"/>
    </location>
</feature>
<dbReference type="SUPFAM" id="SSF55874">
    <property type="entry name" value="ATPase domain of HSP90 chaperone/DNA topoisomerase II/histidine kinase"/>
    <property type="match status" value="1"/>
</dbReference>
<dbReference type="PANTHER" id="PTHR43156">
    <property type="entry name" value="STAGE II SPORULATION PROTEIN E-RELATED"/>
    <property type="match status" value="1"/>
</dbReference>
<sequence length="626" mass="66046">MDEADHRQTLAAPERLRTLHDLGLLESGHDEVFDRFARLAARLADAPVALVNFVDAEYQRFRGSAGTMGRTASGEPGRATAPTAGRTEAGAEGPAPGNGGGHTVIPAALLGNLPTSCPPDALPLDYGFCPHVVARGSTLAIGDLRADPAYRDNPTVTDLGMQAYLGMPLQDGSGLILGTLCVLDRRPRTWHRQILADLQDLAHAVEAEVRLRQEAARNRHTAITLQRSLFEERPQQPDSLRVAGRYVTGTVGTEVGGDWYDAIPLGFGRTALVVGDVMGRGVHAAAVMGQLRTAVRAYANLDLSPGEVLERLDDLVQDITDEQIITCVYAVHDPVAGEVEWANAGHLPPLVVEAAGGMRRLSSAVGAPLGVQAGPFTTSRTALPRGAVLALFTDGLVERRDRDIDAGLRRLGEVLSGAVREADGPDRPEVGADAGGTTVDAAKDAEVLDGVCGTTMLRMIGASGGEECRGPGGTTRYADDDAALLLARVPSDGCPDGWRGQASLPREPASASAARRFARGLLAGWEVTGSVGDDIELVVSELVSNALRHGAGEVLLRLLRTERHVHVEVHDAGTSAPRRRRAAAMDESGRGLRLIADLGQRWGTRHTAGGKAVWCQFSLPAGQGAC</sequence>
<comment type="caution">
    <text evidence="5">The sequence shown here is derived from an EMBL/GenBank/DDBJ whole genome shotgun (WGS) entry which is preliminary data.</text>
</comment>
<dbReference type="EMBL" id="JACBZD010000001">
    <property type="protein sequence ID" value="NYI05055.1"/>
    <property type="molecule type" value="Genomic_DNA"/>
</dbReference>
<dbReference type="Pfam" id="PF13581">
    <property type="entry name" value="HATPase_c_2"/>
    <property type="match status" value="1"/>
</dbReference>
<dbReference type="SUPFAM" id="SSF55781">
    <property type="entry name" value="GAF domain-like"/>
    <property type="match status" value="1"/>
</dbReference>
<evidence type="ECO:0000256" key="1">
    <source>
        <dbReference type="ARBA" id="ARBA00022801"/>
    </source>
</evidence>
<dbReference type="PANTHER" id="PTHR43156:SF2">
    <property type="entry name" value="STAGE II SPORULATION PROTEIN E"/>
    <property type="match status" value="1"/>
</dbReference>
<evidence type="ECO:0000313" key="5">
    <source>
        <dbReference type="EMBL" id="NYI05055.1"/>
    </source>
</evidence>
<dbReference type="InterPro" id="IPR052016">
    <property type="entry name" value="Bact_Sigma-Reg"/>
</dbReference>
<dbReference type="Pfam" id="PF01590">
    <property type="entry name" value="GAF"/>
    <property type="match status" value="1"/>
</dbReference>
<evidence type="ECO:0000259" key="4">
    <source>
        <dbReference type="SMART" id="SM00331"/>
    </source>
</evidence>
<dbReference type="Proteomes" id="UP000567795">
    <property type="component" value="Unassembled WGS sequence"/>
</dbReference>
<dbReference type="RefSeq" id="WP_179813867.1">
    <property type="nucleotide sequence ID" value="NZ_JACBZD010000001.1"/>
</dbReference>
<evidence type="ECO:0000256" key="2">
    <source>
        <dbReference type="SAM" id="MobiDB-lite"/>
    </source>
</evidence>
<dbReference type="InterPro" id="IPR036890">
    <property type="entry name" value="HATPase_C_sf"/>
</dbReference>
<dbReference type="Gene3D" id="3.60.40.10">
    <property type="entry name" value="PPM-type phosphatase domain"/>
    <property type="match status" value="1"/>
</dbReference>
<dbReference type="InterPro" id="IPR003594">
    <property type="entry name" value="HATPase_dom"/>
</dbReference>
<dbReference type="Gene3D" id="3.30.565.10">
    <property type="entry name" value="Histidine kinase-like ATPase, C-terminal domain"/>
    <property type="match status" value="1"/>
</dbReference>
<organism evidence="5 6">
    <name type="scientific">Allostreptomyces psammosilenae</name>
    <dbReference type="NCBI Taxonomy" id="1892865"/>
    <lineage>
        <taxon>Bacteria</taxon>
        <taxon>Bacillati</taxon>
        <taxon>Actinomycetota</taxon>
        <taxon>Actinomycetes</taxon>
        <taxon>Kitasatosporales</taxon>
        <taxon>Streptomycetaceae</taxon>
        <taxon>Allostreptomyces</taxon>
    </lineage>
</organism>
<reference evidence="5 6" key="1">
    <citation type="submission" date="2020-07" db="EMBL/GenBank/DDBJ databases">
        <title>Sequencing the genomes of 1000 actinobacteria strains.</title>
        <authorList>
            <person name="Klenk H.-P."/>
        </authorList>
    </citation>
    <scope>NUCLEOTIDE SEQUENCE [LARGE SCALE GENOMIC DNA]</scope>
    <source>
        <strain evidence="5 6">DSM 42178</strain>
    </source>
</reference>
<evidence type="ECO:0000313" key="6">
    <source>
        <dbReference type="Proteomes" id="UP000567795"/>
    </source>
</evidence>
<dbReference type="InterPro" id="IPR036457">
    <property type="entry name" value="PPM-type-like_dom_sf"/>
</dbReference>
<name>A0A852ZT89_9ACTN</name>